<evidence type="ECO:0000256" key="1">
    <source>
        <dbReference type="ARBA" id="ARBA00009437"/>
    </source>
</evidence>
<keyword evidence="2" id="KW-0805">Transcription regulation</keyword>
<dbReference type="PROSITE" id="PS50931">
    <property type="entry name" value="HTH_LYSR"/>
    <property type="match status" value="1"/>
</dbReference>
<dbReference type="FunFam" id="1.10.10.10:FF:000001">
    <property type="entry name" value="LysR family transcriptional regulator"/>
    <property type="match status" value="1"/>
</dbReference>
<comment type="similarity">
    <text evidence="1">Belongs to the LysR transcriptional regulatory family.</text>
</comment>
<dbReference type="AlphaFoldDB" id="A0A8G2EW62"/>
<reference evidence="6 7" key="1">
    <citation type="submission" date="2016-10" db="EMBL/GenBank/DDBJ databases">
        <authorList>
            <person name="Varghese N."/>
            <person name="Submissions S."/>
        </authorList>
    </citation>
    <scope>NUCLEOTIDE SEQUENCE [LARGE SCALE GENOMIC DNA]</scope>
    <source>
        <strain evidence="6 7">DSM 18839</strain>
    </source>
</reference>
<dbReference type="PRINTS" id="PR00039">
    <property type="entry name" value="HTHLYSR"/>
</dbReference>
<dbReference type="OrthoDB" id="9794694at2"/>
<dbReference type="InterPro" id="IPR036388">
    <property type="entry name" value="WH-like_DNA-bd_sf"/>
</dbReference>
<evidence type="ECO:0000313" key="6">
    <source>
        <dbReference type="EMBL" id="SDF65154.1"/>
    </source>
</evidence>
<dbReference type="Pfam" id="PF03466">
    <property type="entry name" value="LysR_substrate"/>
    <property type="match status" value="1"/>
</dbReference>
<keyword evidence="4" id="KW-0804">Transcription</keyword>
<sequence length="300" mass="32945">MDTLPPLTALRAFEAVATRLSVKAAAEALSITPSALSHQLRVLEEALGLKLFHRLNRRLLLTDAGQVYFSKIAPAFETLRAATAEIAERGQADTLVVTAPASFAEIWLLPRLPRFLAEHPEVDLRIEATSRPIDYGREAVDASIRYGMGPWPGLESRRLVSERLVALCAPALVHGRDRIRTPADLARQTLIHSDQRLTGWTAWLRRHKLVGLRGSRNLRFSQSAHSLRAAVQGLGVVLENRIMAQDALASGALVEPFADLAPVDEGVAYHLVAPPDRMAMPKVRALVAWLEAEAETPPRP</sequence>
<dbReference type="InterPro" id="IPR058163">
    <property type="entry name" value="LysR-type_TF_proteobact-type"/>
</dbReference>
<dbReference type="Pfam" id="PF00126">
    <property type="entry name" value="HTH_1"/>
    <property type="match status" value="1"/>
</dbReference>
<dbReference type="GO" id="GO:0006351">
    <property type="term" value="P:DNA-templated transcription"/>
    <property type="evidence" value="ECO:0007669"/>
    <property type="project" value="TreeGrafter"/>
</dbReference>
<evidence type="ECO:0000256" key="2">
    <source>
        <dbReference type="ARBA" id="ARBA00023015"/>
    </source>
</evidence>
<dbReference type="PANTHER" id="PTHR30537">
    <property type="entry name" value="HTH-TYPE TRANSCRIPTIONAL REGULATOR"/>
    <property type="match status" value="1"/>
</dbReference>
<evidence type="ECO:0000259" key="5">
    <source>
        <dbReference type="PROSITE" id="PS50931"/>
    </source>
</evidence>
<dbReference type="SUPFAM" id="SSF46785">
    <property type="entry name" value="Winged helix' DNA-binding domain"/>
    <property type="match status" value="1"/>
</dbReference>
<dbReference type="PANTHER" id="PTHR30537:SF74">
    <property type="entry name" value="HTH-TYPE TRANSCRIPTIONAL REGULATOR TRPI"/>
    <property type="match status" value="1"/>
</dbReference>
<dbReference type="GO" id="GO:0043565">
    <property type="term" value="F:sequence-specific DNA binding"/>
    <property type="evidence" value="ECO:0007669"/>
    <property type="project" value="TreeGrafter"/>
</dbReference>
<dbReference type="Gene3D" id="1.10.10.10">
    <property type="entry name" value="Winged helix-like DNA-binding domain superfamily/Winged helix DNA-binding domain"/>
    <property type="match status" value="1"/>
</dbReference>
<evidence type="ECO:0000256" key="4">
    <source>
        <dbReference type="ARBA" id="ARBA00023163"/>
    </source>
</evidence>
<keyword evidence="3" id="KW-0238">DNA-binding</keyword>
<dbReference type="NCBIfam" id="NF008352">
    <property type="entry name" value="PRK11139.1"/>
    <property type="match status" value="1"/>
</dbReference>
<dbReference type="Gene3D" id="3.40.190.10">
    <property type="entry name" value="Periplasmic binding protein-like II"/>
    <property type="match status" value="2"/>
</dbReference>
<dbReference type="EMBL" id="FNBW01000005">
    <property type="protein sequence ID" value="SDF65154.1"/>
    <property type="molecule type" value="Genomic_DNA"/>
</dbReference>
<feature type="domain" description="HTH lysR-type" evidence="5">
    <location>
        <begin position="5"/>
        <end position="62"/>
    </location>
</feature>
<dbReference type="SUPFAM" id="SSF53850">
    <property type="entry name" value="Periplasmic binding protein-like II"/>
    <property type="match status" value="1"/>
</dbReference>
<evidence type="ECO:0000313" key="7">
    <source>
        <dbReference type="Proteomes" id="UP000198615"/>
    </source>
</evidence>
<dbReference type="InterPro" id="IPR005119">
    <property type="entry name" value="LysR_subst-bd"/>
</dbReference>
<comment type="caution">
    <text evidence="6">The sequence shown here is derived from an EMBL/GenBank/DDBJ whole genome shotgun (WGS) entry which is preliminary data.</text>
</comment>
<keyword evidence="7" id="KW-1185">Reference proteome</keyword>
<name>A0A8G2EW62_9PROT</name>
<dbReference type="CDD" id="cd08432">
    <property type="entry name" value="PBP2_GcdR_TrpI_HvrB_AmpR_like"/>
    <property type="match status" value="1"/>
</dbReference>
<accession>A0A8G2EW62</accession>
<protein>
    <submittedName>
        <fullName evidence="6">LysR family transcriptional regulator, glycine cleavage system transcriptional activator</fullName>
    </submittedName>
</protein>
<dbReference type="GO" id="GO:0003700">
    <property type="term" value="F:DNA-binding transcription factor activity"/>
    <property type="evidence" value="ECO:0007669"/>
    <property type="project" value="InterPro"/>
</dbReference>
<organism evidence="6 7">
    <name type="scientific">Thalassobaculum litoreum DSM 18839</name>
    <dbReference type="NCBI Taxonomy" id="1123362"/>
    <lineage>
        <taxon>Bacteria</taxon>
        <taxon>Pseudomonadati</taxon>
        <taxon>Pseudomonadota</taxon>
        <taxon>Alphaproteobacteria</taxon>
        <taxon>Rhodospirillales</taxon>
        <taxon>Thalassobaculaceae</taxon>
        <taxon>Thalassobaculum</taxon>
    </lineage>
</organism>
<dbReference type="InterPro" id="IPR000847">
    <property type="entry name" value="LysR_HTH_N"/>
</dbReference>
<dbReference type="RefSeq" id="WP_093149896.1">
    <property type="nucleotide sequence ID" value="NZ_FNBW01000005.1"/>
</dbReference>
<gene>
    <name evidence="6" type="ORF">SAMN05660686_01924</name>
</gene>
<evidence type="ECO:0000256" key="3">
    <source>
        <dbReference type="ARBA" id="ARBA00023125"/>
    </source>
</evidence>
<dbReference type="Proteomes" id="UP000198615">
    <property type="component" value="Unassembled WGS sequence"/>
</dbReference>
<dbReference type="InterPro" id="IPR036390">
    <property type="entry name" value="WH_DNA-bd_sf"/>
</dbReference>
<proteinExistence type="inferred from homology"/>